<evidence type="ECO:0000313" key="1">
    <source>
        <dbReference type="EMBL" id="ESQ38617.1"/>
    </source>
</evidence>
<reference evidence="1 2" key="1">
    <citation type="journal article" date="2013" name="Front. Plant Sci.">
        <title>The Reference Genome of the Halophytic Plant Eutrema salsugineum.</title>
        <authorList>
            <person name="Yang R."/>
            <person name="Jarvis D.E."/>
            <person name="Chen H."/>
            <person name="Beilstein M.A."/>
            <person name="Grimwood J."/>
            <person name="Jenkins J."/>
            <person name="Shu S."/>
            <person name="Prochnik S."/>
            <person name="Xin M."/>
            <person name="Ma C."/>
            <person name="Schmutz J."/>
            <person name="Wing R.A."/>
            <person name="Mitchell-Olds T."/>
            <person name="Schumaker K.S."/>
            <person name="Wang X."/>
        </authorList>
    </citation>
    <scope>NUCLEOTIDE SEQUENCE [LARGE SCALE GENOMIC DNA]</scope>
</reference>
<keyword evidence="2" id="KW-1185">Reference proteome</keyword>
<dbReference type="EMBL" id="KI517537">
    <property type="protein sequence ID" value="ESQ38617.1"/>
    <property type="molecule type" value="Genomic_DNA"/>
</dbReference>
<dbReference type="Gramene" id="ESQ38617">
    <property type="protein sequence ID" value="ESQ38617"/>
    <property type="gene ID" value="EUTSA_v10029110mg"/>
</dbReference>
<accession>V4L8E1</accession>
<proteinExistence type="predicted"/>
<sequence>MIYSKINMYHTIVNQVRTSKHLISKSKAKNPSQENVDSFSNHLRCLARYITLLFQPNEYWENHIHTKEWQ</sequence>
<dbReference type="AlphaFoldDB" id="V4L8E1"/>
<protein>
    <submittedName>
        <fullName evidence="1">Uncharacterized protein</fullName>
    </submittedName>
</protein>
<organism evidence="1 2">
    <name type="scientific">Eutrema salsugineum</name>
    <name type="common">Saltwater cress</name>
    <name type="synonym">Sisymbrium salsugineum</name>
    <dbReference type="NCBI Taxonomy" id="72664"/>
    <lineage>
        <taxon>Eukaryota</taxon>
        <taxon>Viridiplantae</taxon>
        <taxon>Streptophyta</taxon>
        <taxon>Embryophyta</taxon>
        <taxon>Tracheophyta</taxon>
        <taxon>Spermatophyta</taxon>
        <taxon>Magnoliopsida</taxon>
        <taxon>eudicotyledons</taxon>
        <taxon>Gunneridae</taxon>
        <taxon>Pentapetalae</taxon>
        <taxon>rosids</taxon>
        <taxon>malvids</taxon>
        <taxon>Brassicales</taxon>
        <taxon>Brassicaceae</taxon>
        <taxon>Eutremeae</taxon>
        <taxon>Eutrema</taxon>
    </lineage>
</organism>
<gene>
    <name evidence="1" type="ORF">EUTSA_v10029110mg</name>
</gene>
<evidence type="ECO:0000313" key="2">
    <source>
        <dbReference type="Proteomes" id="UP000030689"/>
    </source>
</evidence>
<dbReference type="Proteomes" id="UP000030689">
    <property type="component" value="Unassembled WGS sequence"/>
</dbReference>
<dbReference type="KEGG" id="eus:EUTSA_v10029110mg"/>
<name>V4L8E1_EUTSA</name>